<dbReference type="EMBL" id="JBHLXE010000094">
    <property type="protein sequence ID" value="MFC0180171.1"/>
    <property type="molecule type" value="Genomic_DNA"/>
</dbReference>
<feature type="domain" description="Histone deacetylase" evidence="2">
    <location>
        <begin position="39"/>
        <end position="326"/>
    </location>
</feature>
<dbReference type="SUPFAM" id="SSF52768">
    <property type="entry name" value="Arginase/deacetylase"/>
    <property type="match status" value="1"/>
</dbReference>
<evidence type="ECO:0000256" key="1">
    <source>
        <dbReference type="ARBA" id="ARBA00005947"/>
    </source>
</evidence>
<evidence type="ECO:0000313" key="4">
    <source>
        <dbReference type="Proteomes" id="UP001589758"/>
    </source>
</evidence>
<protein>
    <submittedName>
        <fullName evidence="3">Class II histone deacetylase</fullName>
    </submittedName>
</protein>
<organism evidence="3 4">
    <name type="scientific">Thorsellia kenyensis</name>
    <dbReference type="NCBI Taxonomy" id="1549888"/>
    <lineage>
        <taxon>Bacteria</taxon>
        <taxon>Pseudomonadati</taxon>
        <taxon>Pseudomonadota</taxon>
        <taxon>Gammaproteobacteria</taxon>
        <taxon>Enterobacterales</taxon>
        <taxon>Thorselliaceae</taxon>
        <taxon>Thorsellia</taxon>
    </lineage>
</organism>
<sequence length="377" mass="41330">MTKLTGFYYDEKCFWHSTGLHSGTLSVGGWVQPPSGAGHAESPETKRRMKNLMDVAGLTEQLYVKSATAMEEKDLLRIHPQSYLDELKKVSDSGGGMLGMEAPFGPGSYEIAKLSAGLAFEAVKAVFTGEVKNAYSLSRPPGHHCLPNQSMGFCFLANIPLAIEKARAELGLKKVVVIDWDVHHGNGTQYIYYEDPNVLTISIHQDRCFPPGYSGELDIGESAGKGYNLNIPLLAGSGHTAYLEAFDRVVIPAVRQFKPELIIVACGYDANGMDPLARMLLHSDSFRVMTQKVMHVANEVCNDKVVLVHEGGYAESYVPFCGLAVMETLSGIRTEVNDPLLEFISLQQPSKHFNDLQISLIDEIASSFILITGKHSF</sequence>
<comment type="caution">
    <text evidence="3">The sequence shown here is derived from an EMBL/GenBank/DDBJ whole genome shotgun (WGS) entry which is preliminary data.</text>
</comment>
<dbReference type="CDD" id="cd09996">
    <property type="entry name" value="HDAC_classII_1"/>
    <property type="match status" value="1"/>
</dbReference>
<name>A0ABV6CB02_9GAMM</name>
<dbReference type="RefSeq" id="WP_385877282.1">
    <property type="nucleotide sequence ID" value="NZ_JBHLXE010000094.1"/>
</dbReference>
<keyword evidence="4" id="KW-1185">Reference proteome</keyword>
<dbReference type="Pfam" id="PF00850">
    <property type="entry name" value="Hist_deacetyl"/>
    <property type="match status" value="1"/>
</dbReference>
<dbReference type="PRINTS" id="PR01270">
    <property type="entry name" value="HDASUPER"/>
</dbReference>
<dbReference type="PANTHER" id="PTHR10625:SF10">
    <property type="entry name" value="HISTONE DEACETYLASE HDAC1"/>
    <property type="match status" value="1"/>
</dbReference>
<evidence type="ECO:0000259" key="2">
    <source>
        <dbReference type="Pfam" id="PF00850"/>
    </source>
</evidence>
<dbReference type="Gene3D" id="3.40.800.20">
    <property type="entry name" value="Histone deacetylase domain"/>
    <property type="match status" value="1"/>
</dbReference>
<proteinExistence type="inferred from homology"/>
<reference evidence="3 4" key="1">
    <citation type="submission" date="2024-09" db="EMBL/GenBank/DDBJ databases">
        <authorList>
            <person name="Sun Q."/>
            <person name="Mori K."/>
        </authorList>
    </citation>
    <scope>NUCLEOTIDE SEQUENCE [LARGE SCALE GENOMIC DNA]</scope>
    <source>
        <strain evidence="3 4">CCM 8545</strain>
    </source>
</reference>
<accession>A0ABV6CB02</accession>
<dbReference type="InterPro" id="IPR037138">
    <property type="entry name" value="His_deacetylse_dom_sf"/>
</dbReference>
<dbReference type="InterPro" id="IPR023696">
    <property type="entry name" value="Ureohydrolase_dom_sf"/>
</dbReference>
<dbReference type="PANTHER" id="PTHR10625">
    <property type="entry name" value="HISTONE DEACETYLASE HDAC1-RELATED"/>
    <property type="match status" value="1"/>
</dbReference>
<comment type="similarity">
    <text evidence="1">Belongs to the histone deacetylase family.</text>
</comment>
<dbReference type="Proteomes" id="UP001589758">
    <property type="component" value="Unassembled WGS sequence"/>
</dbReference>
<gene>
    <name evidence="3" type="ORF">ACFFIT_08765</name>
</gene>
<dbReference type="InterPro" id="IPR023801">
    <property type="entry name" value="His_deacetylse_dom"/>
</dbReference>
<evidence type="ECO:0000313" key="3">
    <source>
        <dbReference type="EMBL" id="MFC0180171.1"/>
    </source>
</evidence>
<dbReference type="InterPro" id="IPR000286">
    <property type="entry name" value="HDACs"/>
</dbReference>